<proteinExistence type="predicted"/>
<sequence>MDTTQYRDLVESRMREAGYQIQASSPASLMGYTKAFKLQWMASTLHLLVHVATAPTVTGPELTAFTQQALDHAKATKGQMRGFQSGVAVVTAVVGDHVEEDARRYARDTIVRGYAAFAWPTTVDLGTGTRTTHHGRPVIGAVFTPWIRRQIDTLLPEPGAH</sequence>
<dbReference type="RefSeq" id="WP_146952197.1">
    <property type="nucleotide sequence ID" value="NZ_BAABBJ010000009.1"/>
</dbReference>
<evidence type="ECO:0000313" key="1">
    <source>
        <dbReference type="EMBL" id="GEP68452.1"/>
    </source>
</evidence>
<accession>A0A512PBG1</accession>
<comment type="caution">
    <text evidence="1">The sequence shown here is derived from an EMBL/GenBank/DDBJ whole genome shotgun (WGS) entry which is preliminary data.</text>
</comment>
<organism evidence="1 2">
    <name type="scientific">Cellulomonas soli</name>
    <dbReference type="NCBI Taxonomy" id="931535"/>
    <lineage>
        <taxon>Bacteria</taxon>
        <taxon>Bacillati</taxon>
        <taxon>Actinomycetota</taxon>
        <taxon>Actinomycetes</taxon>
        <taxon>Micrococcales</taxon>
        <taxon>Cellulomonadaceae</taxon>
        <taxon>Cellulomonas</taxon>
    </lineage>
</organism>
<dbReference type="OrthoDB" id="4827277at2"/>
<evidence type="ECO:0000313" key="2">
    <source>
        <dbReference type="Proteomes" id="UP000321798"/>
    </source>
</evidence>
<keyword evidence="2" id="KW-1185">Reference proteome</keyword>
<name>A0A512PBG1_9CELL</name>
<reference evidence="1 2" key="1">
    <citation type="submission" date="2019-07" db="EMBL/GenBank/DDBJ databases">
        <title>Whole genome shotgun sequence of Cellulomonas soli NBRC 109434.</title>
        <authorList>
            <person name="Hosoyama A."/>
            <person name="Uohara A."/>
            <person name="Ohji S."/>
            <person name="Ichikawa N."/>
        </authorList>
    </citation>
    <scope>NUCLEOTIDE SEQUENCE [LARGE SCALE GENOMIC DNA]</scope>
    <source>
        <strain evidence="1 2">NBRC 109434</strain>
    </source>
</reference>
<evidence type="ECO:0008006" key="3">
    <source>
        <dbReference type="Google" id="ProtNLM"/>
    </source>
</evidence>
<dbReference type="Proteomes" id="UP000321798">
    <property type="component" value="Unassembled WGS sequence"/>
</dbReference>
<gene>
    <name evidence="1" type="ORF">CSO01_11670</name>
</gene>
<dbReference type="EMBL" id="BKAL01000003">
    <property type="protein sequence ID" value="GEP68452.1"/>
    <property type="molecule type" value="Genomic_DNA"/>
</dbReference>
<protein>
    <recommendedName>
        <fullName evidence="3">Levansucrase</fullName>
    </recommendedName>
</protein>
<dbReference type="AlphaFoldDB" id="A0A512PBG1"/>